<protein>
    <submittedName>
        <fullName evidence="3">Uncharacterized protein</fullName>
    </submittedName>
</protein>
<proteinExistence type="predicted"/>
<evidence type="ECO:0000256" key="2">
    <source>
        <dbReference type="SAM" id="SignalP"/>
    </source>
</evidence>
<feature type="chain" id="PRO_5008276539" evidence="2">
    <location>
        <begin position="31"/>
        <end position="193"/>
    </location>
</feature>
<evidence type="ECO:0000313" key="4">
    <source>
        <dbReference type="Proteomes" id="UP000078512"/>
    </source>
</evidence>
<evidence type="ECO:0000313" key="3">
    <source>
        <dbReference type="EMBL" id="OAQ32272.1"/>
    </source>
</evidence>
<keyword evidence="1" id="KW-0812">Transmembrane</keyword>
<keyword evidence="4" id="KW-1185">Reference proteome</keyword>
<organism evidence="3 4">
    <name type="scientific">Linnemannia elongata AG-77</name>
    <dbReference type="NCBI Taxonomy" id="1314771"/>
    <lineage>
        <taxon>Eukaryota</taxon>
        <taxon>Fungi</taxon>
        <taxon>Fungi incertae sedis</taxon>
        <taxon>Mucoromycota</taxon>
        <taxon>Mortierellomycotina</taxon>
        <taxon>Mortierellomycetes</taxon>
        <taxon>Mortierellales</taxon>
        <taxon>Mortierellaceae</taxon>
        <taxon>Linnemannia</taxon>
    </lineage>
</organism>
<accession>A0A197K3Q6</accession>
<name>A0A197K3Q6_9FUNG</name>
<dbReference type="AlphaFoldDB" id="A0A197K3Q6"/>
<gene>
    <name evidence="3" type="ORF">K457DRAFT_135611</name>
</gene>
<evidence type="ECO:0000256" key="1">
    <source>
        <dbReference type="SAM" id="Phobius"/>
    </source>
</evidence>
<dbReference type="Proteomes" id="UP000078512">
    <property type="component" value="Unassembled WGS sequence"/>
</dbReference>
<sequence length="193" mass="20488">MLSSYRRTYHISSLCLCLLLLQHTLVLVSSTITFSQPAASTTWSPGESYDIVISSDSQDAAVQTWQVDLVVIGGECDGICLHDGVVKEISQGYNLQSSLRFKVPTDLVQHGKAFQVQFSNGGSAPVYHSETFTIEKANKGPAFTATATATATASVAAEGAQATTTAHNENAASYVLPAALVTAFSCLFAFMLI</sequence>
<feature type="transmembrane region" description="Helical" evidence="1">
    <location>
        <begin position="171"/>
        <end position="192"/>
    </location>
</feature>
<keyword evidence="2" id="KW-0732">Signal</keyword>
<keyword evidence="1" id="KW-0472">Membrane</keyword>
<dbReference type="OrthoDB" id="2421005at2759"/>
<keyword evidence="1" id="KW-1133">Transmembrane helix</keyword>
<reference evidence="3 4" key="1">
    <citation type="submission" date="2016-05" db="EMBL/GenBank/DDBJ databases">
        <title>Genome sequencing reveals origins of a unique bacterial endosymbiosis in the earliest lineages of terrestrial Fungi.</title>
        <authorList>
            <consortium name="DOE Joint Genome Institute"/>
            <person name="Uehling J."/>
            <person name="Gryganskyi A."/>
            <person name="Hameed K."/>
            <person name="Tschaplinski T."/>
            <person name="Misztal P."/>
            <person name="Wu S."/>
            <person name="Desiro A."/>
            <person name="Vande Pol N."/>
            <person name="Du Z.-Y."/>
            <person name="Zienkiewicz A."/>
            <person name="Zienkiewicz K."/>
            <person name="Morin E."/>
            <person name="Tisserant E."/>
            <person name="Splivallo R."/>
            <person name="Hainaut M."/>
            <person name="Henrissat B."/>
            <person name="Ohm R."/>
            <person name="Kuo A."/>
            <person name="Yan J."/>
            <person name="Lipzen A."/>
            <person name="Nolan M."/>
            <person name="Labutti K."/>
            <person name="Barry K."/>
            <person name="Goldstein A."/>
            <person name="Labbe J."/>
            <person name="Schadt C."/>
            <person name="Tuskan G."/>
            <person name="Grigoriev I."/>
            <person name="Martin F."/>
            <person name="Vilgalys R."/>
            <person name="Bonito G."/>
        </authorList>
    </citation>
    <scope>NUCLEOTIDE SEQUENCE [LARGE SCALE GENOMIC DNA]</scope>
    <source>
        <strain evidence="3 4">AG-77</strain>
    </source>
</reference>
<feature type="signal peptide" evidence="2">
    <location>
        <begin position="1"/>
        <end position="30"/>
    </location>
</feature>
<dbReference type="EMBL" id="KV442026">
    <property type="protein sequence ID" value="OAQ32272.1"/>
    <property type="molecule type" value="Genomic_DNA"/>
</dbReference>